<dbReference type="Gene3D" id="3.30.2270.10">
    <property type="entry name" value="Folate-binding superfamily"/>
    <property type="match status" value="1"/>
</dbReference>
<dbReference type="InterPro" id="IPR038561">
    <property type="entry name" value="SoxD_sf"/>
</dbReference>
<dbReference type="Proteomes" id="UP000433050">
    <property type="component" value="Unassembled WGS sequence"/>
</dbReference>
<evidence type="ECO:0000313" key="1">
    <source>
        <dbReference type="EMBL" id="CAA0103619.1"/>
    </source>
</evidence>
<dbReference type="InterPro" id="IPR006279">
    <property type="entry name" value="SoxD"/>
</dbReference>
<dbReference type="NCBIfam" id="TIGR01374">
    <property type="entry name" value="soxD"/>
    <property type="match status" value="1"/>
</dbReference>
<evidence type="ECO:0000313" key="2">
    <source>
        <dbReference type="Proteomes" id="UP000433050"/>
    </source>
</evidence>
<gene>
    <name evidence="1" type="primary">soxD_2</name>
    <name evidence="1" type="ORF">STARVERO_03035</name>
</gene>
<protein>
    <submittedName>
        <fullName evidence="1">Sarcosine oxidase subunit delta</fullName>
        <ecNumber evidence="1">1.5.3.1</ecNumber>
    </submittedName>
</protein>
<dbReference type="Pfam" id="PF04267">
    <property type="entry name" value="SoxD"/>
    <property type="match status" value="1"/>
</dbReference>
<dbReference type="AlphaFoldDB" id="A0A5S9PHW1"/>
<sequence>MLIIDCPWCGKRPEIEFRYSGEAHIARPADPSALSDEEWAEFLYNRTNPKGLHAERWRHIHGCGRYFNAVRDTVSDFFVVTYKAGEQRPENLGPDVDGASIGGDK</sequence>
<reference evidence="1 2" key="1">
    <citation type="submission" date="2019-12" db="EMBL/GenBank/DDBJ databases">
        <authorList>
            <person name="Reyes-Prieto M."/>
        </authorList>
    </citation>
    <scope>NUCLEOTIDE SEQUENCE [LARGE SCALE GENOMIC DNA]</scope>
    <source>
        <strain evidence="1">HF14-78462</strain>
    </source>
</reference>
<keyword evidence="1" id="KW-0560">Oxidoreductase</keyword>
<dbReference type="GO" id="GO:0046653">
    <property type="term" value="P:tetrahydrofolate metabolic process"/>
    <property type="evidence" value="ECO:0007669"/>
    <property type="project" value="InterPro"/>
</dbReference>
<name>A0A5S9PHW1_9HYPH</name>
<dbReference type="RefSeq" id="WP_159599777.1">
    <property type="nucleotide sequence ID" value="NZ_CACSAS010000001.1"/>
</dbReference>
<organism evidence="1 2">
    <name type="scientific">Starkeya nomas</name>
    <dbReference type="NCBI Taxonomy" id="2666134"/>
    <lineage>
        <taxon>Bacteria</taxon>
        <taxon>Pseudomonadati</taxon>
        <taxon>Pseudomonadota</taxon>
        <taxon>Alphaproteobacteria</taxon>
        <taxon>Hyphomicrobiales</taxon>
        <taxon>Xanthobacteraceae</taxon>
        <taxon>Starkeya</taxon>
    </lineage>
</organism>
<accession>A0A5S9PHW1</accession>
<proteinExistence type="predicted"/>
<dbReference type="GO" id="GO:0008115">
    <property type="term" value="F:sarcosine oxidase activity"/>
    <property type="evidence" value="ECO:0007669"/>
    <property type="project" value="UniProtKB-EC"/>
</dbReference>
<dbReference type="EMBL" id="CACSAS010000001">
    <property type="protein sequence ID" value="CAA0103619.1"/>
    <property type="molecule type" value="Genomic_DNA"/>
</dbReference>
<keyword evidence="2" id="KW-1185">Reference proteome</keyword>
<dbReference type="EC" id="1.5.3.1" evidence="1"/>